<accession>A0A1S2LTC6</accession>
<comment type="cofactor">
    <cofactor evidence="1">
        <name>FMN</name>
        <dbReference type="ChEBI" id="CHEBI:58210"/>
    </cofactor>
</comment>
<dbReference type="PANTHER" id="PTHR33798:SF5">
    <property type="entry name" value="FLAVIN REDUCTASE LIKE DOMAIN-CONTAINING PROTEIN"/>
    <property type="match status" value="1"/>
</dbReference>
<dbReference type="GO" id="GO:0010181">
    <property type="term" value="F:FMN binding"/>
    <property type="evidence" value="ECO:0007669"/>
    <property type="project" value="InterPro"/>
</dbReference>
<dbReference type="InterPro" id="IPR002563">
    <property type="entry name" value="Flavin_Rdtase-like_dom"/>
</dbReference>
<dbReference type="SUPFAM" id="SSF50475">
    <property type="entry name" value="FMN-binding split barrel"/>
    <property type="match status" value="1"/>
</dbReference>
<dbReference type="Proteomes" id="UP000180098">
    <property type="component" value="Unassembled WGS sequence"/>
</dbReference>
<dbReference type="Gene3D" id="2.30.110.10">
    <property type="entry name" value="Electron Transport, Fmn-binding Protein, Chain A"/>
    <property type="match status" value="1"/>
</dbReference>
<evidence type="ECO:0000313" key="7">
    <source>
        <dbReference type="EMBL" id="OIJ15616.1"/>
    </source>
</evidence>
<dbReference type="AlphaFoldDB" id="A0A1S2LTC6"/>
<name>A0A1S2LTC6_9BACI</name>
<evidence type="ECO:0000256" key="3">
    <source>
        <dbReference type="ARBA" id="ARBA00022643"/>
    </source>
</evidence>
<comment type="caution">
    <text evidence="7">The sequence shown here is derived from an EMBL/GenBank/DDBJ whole genome shotgun (WGS) entry which is preliminary data.</text>
</comment>
<dbReference type="EMBL" id="MLQQ01000001">
    <property type="protein sequence ID" value="OIJ15616.1"/>
    <property type="molecule type" value="Genomic_DNA"/>
</dbReference>
<feature type="region of interest" description="Disordered" evidence="5">
    <location>
        <begin position="188"/>
        <end position="210"/>
    </location>
</feature>
<reference evidence="7 8" key="1">
    <citation type="submission" date="2016-10" db="EMBL/GenBank/DDBJ databases">
        <title>Draft genome sequences of four alkaliphilic bacteria belonging to the Anaerobacillus genus.</title>
        <authorList>
            <person name="Bassil N.M."/>
            <person name="Lloyd J.R."/>
        </authorList>
    </citation>
    <scope>NUCLEOTIDE SEQUENCE [LARGE SCALE GENOMIC DNA]</scope>
    <source>
        <strain evidence="7 8">DSM 15340</strain>
    </source>
</reference>
<dbReference type="GO" id="GO:0016646">
    <property type="term" value="F:oxidoreductase activity, acting on the CH-NH group of donors, NAD or NADP as acceptor"/>
    <property type="evidence" value="ECO:0007669"/>
    <property type="project" value="UniProtKB-ARBA"/>
</dbReference>
<evidence type="ECO:0000256" key="4">
    <source>
        <dbReference type="ARBA" id="ARBA00038054"/>
    </source>
</evidence>
<evidence type="ECO:0000259" key="6">
    <source>
        <dbReference type="SMART" id="SM00903"/>
    </source>
</evidence>
<dbReference type="Pfam" id="PF01613">
    <property type="entry name" value="Flavin_Reduct"/>
    <property type="match status" value="1"/>
</dbReference>
<protein>
    <recommendedName>
        <fullName evidence="6">Flavin reductase like domain-containing protein</fullName>
    </recommendedName>
</protein>
<dbReference type="SMART" id="SM00903">
    <property type="entry name" value="Flavin_Reduct"/>
    <property type="match status" value="1"/>
</dbReference>
<dbReference type="InterPro" id="IPR012349">
    <property type="entry name" value="Split_barrel_FMN-bd"/>
</dbReference>
<organism evidence="7 8">
    <name type="scientific">Anaerobacillus arseniciselenatis</name>
    <dbReference type="NCBI Taxonomy" id="85682"/>
    <lineage>
        <taxon>Bacteria</taxon>
        <taxon>Bacillati</taxon>
        <taxon>Bacillota</taxon>
        <taxon>Bacilli</taxon>
        <taxon>Bacillales</taxon>
        <taxon>Bacillaceae</taxon>
        <taxon>Anaerobacillus</taxon>
    </lineage>
</organism>
<evidence type="ECO:0000256" key="5">
    <source>
        <dbReference type="SAM" id="MobiDB-lite"/>
    </source>
</evidence>
<evidence type="ECO:0000313" key="8">
    <source>
        <dbReference type="Proteomes" id="UP000180098"/>
    </source>
</evidence>
<dbReference type="PANTHER" id="PTHR33798">
    <property type="entry name" value="FLAVOPROTEIN OXYGENASE"/>
    <property type="match status" value="1"/>
</dbReference>
<feature type="domain" description="Flavin reductase like" evidence="6">
    <location>
        <begin position="21"/>
        <end position="178"/>
    </location>
</feature>
<dbReference type="OrthoDB" id="9794638at2"/>
<keyword evidence="8" id="KW-1185">Reference proteome</keyword>
<gene>
    <name evidence="7" type="ORF">BKP35_01080</name>
</gene>
<comment type="similarity">
    <text evidence="4">Belongs to the flavoredoxin family.</text>
</comment>
<keyword evidence="3" id="KW-0288">FMN</keyword>
<evidence type="ECO:0000256" key="1">
    <source>
        <dbReference type="ARBA" id="ARBA00001917"/>
    </source>
</evidence>
<keyword evidence="2" id="KW-0285">Flavoprotein</keyword>
<proteinExistence type="inferred from homology"/>
<sequence>MKMNIDPSKLTRTENYQMLIGSVLPRPIAFVTSQNEEGIVNAAPFSFYNVITANPPLISISVGRKPDGSSKDTARNIIKGKEFVVHVVDESNVELVNETSADFPPEVSEVTEVGFTLEKSEKVSVPSIKEAKIKLECKLSQALTLGGTGDEPSCDFIIGEVVNYRVEDDLYLEGKIDAEKLAPVSRLGGSDYEKLGETFSIPRPAPPTKD</sequence>
<evidence type="ECO:0000256" key="2">
    <source>
        <dbReference type="ARBA" id="ARBA00022630"/>
    </source>
</evidence>